<feature type="region of interest" description="Disordered" evidence="1">
    <location>
        <begin position="205"/>
        <end position="232"/>
    </location>
</feature>
<feature type="compositionally biased region" description="Polar residues" evidence="1">
    <location>
        <begin position="24"/>
        <end position="46"/>
    </location>
</feature>
<feature type="region of interest" description="Disordered" evidence="1">
    <location>
        <begin position="1"/>
        <end position="60"/>
    </location>
</feature>
<sequence length="336" mass="37664">ENSSPSLSRNNSGTAYDRAKVSRKFSSSPPRRNGSLNSSQTTTPHSAQIRRAKTCRIKDRSRSTARRTVCSITGLTMHQKALLTRKWNRMDKSTIHELGRRVFEGVFEESPNALIYIGLKDEPNWKSSITFRMHVQRFVCALTETMRRMREPASACDILRDFGTGYVQEREKKRVPATFFEKLANALNDAARQLQESDHLTIERARSVSADDPSESSSEGGGKSDTMTSSTTVLSDQFRPSICSPVGMTNTYSSPSFLQRSDGSDRHPSSLSTDAICPITSEAWLVFAVFVANQIKFGYELERVLQGEMSKLGLNNNQKKSFVESHQNTEIALFNQ</sequence>
<dbReference type="GO" id="GO:0020037">
    <property type="term" value="F:heme binding"/>
    <property type="evidence" value="ECO:0007669"/>
    <property type="project" value="InterPro"/>
</dbReference>
<keyword evidence="3" id="KW-1185">Reference proteome</keyword>
<gene>
    <name evidence="2" type="ORF">PFISCL1PPCAC_2619</name>
</gene>
<dbReference type="EMBL" id="BTSY01000001">
    <property type="protein sequence ID" value="GMT11322.1"/>
    <property type="molecule type" value="Genomic_DNA"/>
</dbReference>
<evidence type="ECO:0000313" key="2">
    <source>
        <dbReference type="EMBL" id="GMT11322.1"/>
    </source>
</evidence>
<accession>A0AAV5UZ09</accession>
<reference evidence="2" key="1">
    <citation type="submission" date="2023-10" db="EMBL/GenBank/DDBJ databases">
        <title>Genome assembly of Pristionchus species.</title>
        <authorList>
            <person name="Yoshida K."/>
            <person name="Sommer R.J."/>
        </authorList>
    </citation>
    <scope>NUCLEOTIDE SEQUENCE</scope>
    <source>
        <strain evidence="2">RS5133</strain>
    </source>
</reference>
<dbReference type="InterPro" id="IPR009050">
    <property type="entry name" value="Globin-like_sf"/>
</dbReference>
<organism evidence="2 3">
    <name type="scientific">Pristionchus fissidentatus</name>
    <dbReference type="NCBI Taxonomy" id="1538716"/>
    <lineage>
        <taxon>Eukaryota</taxon>
        <taxon>Metazoa</taxon>
        <taxon>Ecdysozoa</taxon>
        <taxon>Nematoda</taxon>
        <taxon>Chromadorea</taxon>
        <taxon>Rhabditida</taxon>
        <taxon>Rhabditina</taxon>
        <taxon>Diplogasteromorpha</taxon>
        <taxon>Diplogasteroidea</taxon>
        <taxon>Neodiplogasteridae</taxon>
        <taxon>Pristionchus</taxon>
    </lineage>
</organism>
<feature type="compositionally biased region" description="Polar residues" evidence="1">
    <location>
        <begin position="1"/>
        <end position="14"/>
    </location>
</feature>
<dbReference type="InterPro" id="IPR012292">
    <property type="entry name" value="Globin/Proto"/>
</dbReference>
<protein>
    <recommendedName>
        <fullName evidence="4">GLOBIN domain-containing protein</fullName>
    </recommendedName>
</protein>
<feature type="non-terminal residue" evidence="2">
    <location>
        <position position="1"/>
    </location>
</feature>
<name>A0AAV5UZ09_9BILA</name>
<feature type="compositionally biased region" description="Low complexity" evidence="1">
    <location>
        <begin position="207"/>
        <end position="218"/>
    </location>
</feature>
<dbReference type="GO" id="GO:0019825">
    <property type="term" value="F:oxygen binding"/>
    <property type="evidence" value="ECO:0007669"/>
    <property type="project" value="InterPro"/>
</dbReference>
<dbReference type="AlphaFoldDB" id="A0AAV5UZ09"/>
<comment type="caution">
    <text evidence="2">The sequence shown here is derived from an EMBL/GenBank/DDBJ whole genome shotgun (WGS) entry which is preliminary data.</text>
</comment>
<dbReference type="Proteomes" id="UP001432322">
    <property type="component" value="Unassembled WGS sequence"/>
</dbReference>
<proteinExistence type="predicted"/>
<dbReference type="Gene3D" id="1.10.490.10">
    <property type="entry name" value="Globins"/>
    <property type="match status" value="1"/>
</dbReference>
<evidence type="ECO:0008006" key="4">
    <source>
        <dbReference type="Google" id="ProtNLM"/>
    </source>
</evidence>
<dbReference type="SUPFAM" id="SSF46458">
    <property type="entry name" value="Globin-like"/>
    <property type="match status" value="1"/>
</dbReference>
<evidence type="ECO:0000313" key="3">
    <source>
        <dbReference type="Proteomes" id="UP001432322"/>
    </source>
</evidence>
<dbReference type="CDD" id="cd01040">
    <property type="entry name" value="Mb-like"/>
    <property type="match status" value="1"/>
</dbReference>
<evidence type="ECO:0000256" key="1">
    <source>
        <dbReference type="SAM" id="MobiDB-lite"/>
    </source>
</evidence>
<dbReference type="InterPro" id="IPR044399">
    <property type="entry name" value="Mb-like_M"/>
</dbReference>